<evidence type="ECO:0000259" key="1">
    <source>
        <dbReference type="Pfam" id="PF01494"/>
    </source>
</evidence>
<dbReference type="RefSeq" id="WP_307329504.1">
    <property type="nucleotide sequence ID" value="NZ_JAUSUG010000020.1"/>
</dbReference>
<dbReference type="InterPro" id="IPR036188">
    <property type="entry name" value="FAD/NAD-bd_sf"/>
</dbReference>
<dbReference type="Gene3D" id="3.50.50.60">
    <property type="entry name" value="FAD/NAD(P)-binding domain"/>
    <property type="match status" value="1"/>
</dbReference>
<dbReference type="InterPro" id="IPR002938">
    <property type="entry name" value="FAD-bd"/>
</dbReference>
<dbReference type="PRINTS" id="PR00420">
    <property type="entry name" value="RNGMNOXGNASE"/>
</dbReference>
<dbReference type="InterPro" id="IPR050407">
    <property type="entry name" value="Geranylgeranyl_reductase"/>
</dbReference>
<reference evidence="2 3" key="1">
    <citation type="submission" date="2023-07" db="EMBL/GenBank/DDBJ databases">
        <title>Genomic Encyclopedia of Type Strains, Phase IV (KMG-IV): sequencing the most valuable type-strain genomes for metagenomic binning, comparative biology and taxonomic classification.</title>
        <authorList>
            <person name="Goeker M."/>
        </authorList>
    </citation>
    <scope>NUCLEOTIDE SEQUENCE [LARGE SCALE GENOMIC DNA]</scope>
    <source>
        <strain evidence="2 3">DSM 9768</strain>
    </source>
</reference>
<dbReference type="Pfam" id="PF01494">
    <property type="entry name" value="FAD_binding_3"/>
    <property type="match status" value="1"/>
</dbReference>
<keyword evidence="3" id="KW-1185">Reference proteome</keyword>
<proteinExistence type="predicted"/>
<dbReference type="EMBL" id="JAUSUG010000020">
    <property type="protein sequence ID" value="MDQ0256800.1"/>
    <property type="molecule type" value="Genomic_DNA"/>
</dbReference>
<name>A0ABT9ZZY7_9BACI</name>
<comment type="caution">
    <text evidence="2">The sequence shown here is derived from an EMBL/GenBank/DDBJ whole genome shotgun (WGS) entry which is preliminary data.</text>
</comment>
<dbReference type="SUPFAM" id="SSF51905">
    <property type="entry name" value="FAD/NAD(P)-binding domain"/>
    <property type="match status" value="1"/>
</dbReference>
<dbReference type="PANTHER" id="PTHR42685:SF22">
    <property type="entry name" value="CONDITIONED MEDIUM FACTOR RECEPTOR 1"/>
    <property type="match status" value="1"/>
</dbReference>
<dbReference type="InterPro" id="IPR011777">
    <property type="entry name" value="Geranylgeranyl_Rdtase_fam"/>
</dbReference>
<evidence type="ECO:0000313" key="3">
    <source>
        <dbReference type="Proteomes" id="UP001230005"/>
    </source>
</evidence>
<gene>
    <name evidence="2" type="ORF">J2S74_004222</name>
</gene>
<dbReference type="PANTHER" id="PTHR42685">
    <property type="entry name" value="GERANYLGERANYL DIPHOSPHATE REDUCTASE"/>
    <property type="match status" value="1"/>
</dbReference>
<dbReference type="NCBIfam" id="TIGR02032">
    <property type="entry name" value="GG-red-SF"/>
    <property type="match status" value="1"/>
</dbReference>
<evidence type="ECO:0000313" key="2">
    <source>
        <dbReference type="EMBL" id="MDQ0256800.1"/>
    </source>
</evidence>
<dbReference type="Proteomes" id="UP001230005">
    <property type="component" value="Unassembled WGS sequence"/>
</dbReference>
<accession>A0ABT9ZZY7</accession>
<protein>
    <submittedName>
        <fullName evidence="2">Geranylgeranyl reductase family protein</fullName>
    </submittedName>
</protein>
<feature type="domain" description="FAD-binding" evidence="1">
    <location>
        <begin position="8"/>
        <end position="166"/>
    </location>
</feature>
<sequence>MNTKPLFDVIVVGAGPAGSTLSAQLGKKGFKVLLLDKAEFPRYKVCGGGITLRAASMLRLDVKSVIRDKITQIEFKHDGKDSHCHKSDFPFIYTVMRDEFDNLLVNEAIKAGVQFLPSTLVRKVELFNEKVCVSTNKESYYGKFVVGSDGVNSVVAKQLNLMNEREAFLALEYELLTKPEALQKHKGKISIDYGIVPDGYSWIFPKNEHLSVGIIGNSKDGKLLQRKLSEYMEREQLSGSFLSQKGFFVSKGGNSLQITKGRGALVGDAAGLVDPLAGEGIYYAIWSAKILGEVLQINLKHNEKNLLFYQERVEQEINVELKLLQRISKLFYSNSYFLHRQFVKRPVFFKQFVRVTANEISYLDYYKKYRKRIWYWETISRFISRLNR</sequence>
<organism evidence="2 3">
    <name type="scientific">Evansella vedderi</name>
    <dbReference type="NCBI Taxonomy" id="38282"/>
    <lineage>
        <taxon>Bacteria</taxon>
        <taxon>Bacillati</taxon>
        <taxon>Bacillota</taxon>
        <taxon>Bacilli</taxon>
        <taxon>Bacillales</taxon>
        <taxon>Bacillaceae</taxon>
        <taxon>Evansella</taxon>
    </lineage>
</organism>